<dbReference type="PANTHER" id="PTHR44688:SF16">
    <property type="entry name" value="DNA-BINDING TRANSCRIPTIONAL ACTIVATOR DEVR_DOSR"/>
    <property type="match status" value="1"/>
</dbReference>
<keyword evidence="3" id="KW-0804">Transcription</keyword>
<dbReference type="InterPro" id="IPR036693">
    <property type="entry name" value="TF_LuxR_autoind-bd_dom_sf"/>
</dbReference>
<dbReference type="SUPFAM" id="SSF75516">
    <property type="entry name" value="Pheromone-binding domain of LuxR-like quorum-sensing transcription factors"/>
    <property type="match status" value="1"/>
</dbReference>
<keyword evidence="6" id="KW-1185">Reference proteome</keyword>
<dbReference type="RefSeq" id="WP_085228641.1">
    <property type="nucleotide sequence ID" value="NZ_BSQD01000009.1"/>
</dbReference>
<feature type="domain" description="HTH luxR-type" evidence="4">
    <location>
        <begin position="170"/>
        <end position="235"/>
    </location>
</feature>
<dbReference type="PANTHER" id="PTHR44688">
    <property type="entry name" value="DNA-BINDING TRANSCRIPTIONAL ACTIVATOR DEVR_DOSR"/>
    <property type="match status" value="1"/>
</dbReference>
<organism evidence="5 6">
    <name type="scientific">Trinickia caryophylli</name>
    <name type="common">Paraburkholderia caryophylli</name>
    <dbReference type="NCBI Taxonomy" id="28094"/>
    <lineage>
        <taxon>Bacteria</taxon>
        <taxon>Pseudomonadati</taxon>
        <taxon>Pseudomonadota</taxon>
        <taxon>Betaproteobacteria</taxon>
        <taxon>Burkholderiales</taxon>
        <taxon>Burkholderiaceae</taxon>
        <taxon>Trinickia</taxon>
    </lineage>
</organism>
<dbReference type="InterPro" id="IPR000792">
    <property type="entry name" value="Tscrpt_reg_LuxR_C"/>
</dbReference>
<dbReference type="Pfam" id="PF03472">
    <property type="entry name" value="Autoind_bind"/>
    <property type="match status" value="1"/>
</dbReference>
<dbReference type="InterPro" id="IPR036388">
    <property type="entry name" value="WH-like_DNA-bd_sf"/>
</dbReference>
<dbReference type="STRING" id="28094.SAMN06295900_10993"/>
<dbReference type="Gene3D" id="3.30.450.80">
    <property type="entry name" value="Transcription factor LuxR-like, autoinducer-binding domain"/>
    <property type="match status" value="1"/>
</dbReference>
<keyword evidence="2" id="KW-0238">DNA-binding</keyword>
<dbReference type="EMBL" id="FXAH01000009">
    <property type="protein sequence ID" value="SMF53084.1"/>
    <property type="molecule type" value="Genomic_DNA"/>
</dbReference>
<dbReference type="Gene3D" id="1.10.10.10">
    <property type="entry name" value="Winged helix-like DNA-binding domain superfamily/Winged helix DNA-binding domain"/>
    <property type="match status" value="1"/>
</dbReference>
<evidence type="ECO:0000313" key="5">
    <source>
        <dbReference type="EMBL" id="SMF53084.1"/>
    </source>
</evidence>
<protein>
    <submittedName>
        <fullName evidence="5">LuxR family transcriptional regulator</fullName>
    </submittedName>
</protein>
<dbReference type="PRINTS" id="PR00038">
    <property type="entry name" value="HTHLUXR"/>
</dbReference>
<dbReference type="Pfam" id="PF00196">
    <property type="entry name" value="GerE"/>
    <property type="match status" value="1"/>
</dbReference>
<dbReference type="Proteomes" id="UP000192911">
    <property type="component" value="Unassembled WGS sequence"/>
</dbReference>
<dbReference type="InterPro" id="IPR005143">
    <property type="entry name" value="TF_LuxR_autoind-bd_dom"/>
</dbReference>
<dbReference type="PROSITE" id="PS00622">
    <property type="entry name" value="HTH_LUXR_1"/>
    <property type="match status" value="1"/>
</dbReference>
<gene>
    <name evidence="5" type="ORF">SAMN06295900_10993</name>
</gene>
<keyword evidence="1" id="KW-0805">Transcription regulation</keyword>
<evidence type="ECO:0000256" key="1">
    <source>
        <dbReference type="ARBA" id="ARBA00023015"/>
    </source>
</evidence>
<dbReference type="InterPro" id="IPR016032">
    <property type="entry name" value="Sig_transdc_resp-reg_C-effctor"/>
</dbReference>
<evidence type="ECO:0000313" key="6">
    <source>
        <dbReference type="Proteomes" id="UP000192911"/>
    </source>
</evidence>
<dbReference type="GO" id="GO:0003677">
    <property type="term" value="F:DNA binding"/>
    <property type="evidence" value="ECO:0007669"/>
    <property type="project" value="UniProtKB-KW"/>
</dbReference>
<dbReference type="CDD" id="cd06170">
    <property type="entry name" value="LuxR_C_like"/>
    <property type="match status" value="1"/>
</dbReference>
<dbReference type="PROSITE" id="PS50043">
    <property type="entry name" value="HTH_LUXR_2"/>
    <property type="match status" value="1"/>
</dbReference>
<dbReference type="SMART" id="SM00421">
    <property type="entry name" value="HTH_LUXR"/>
    <property type="match status" value="1"/>
</dbReference>
<dbReference type="OrthoDB" id="9774661at2"/>
<evidence type="ECO:0000256" key="3">
    <source>
        <dbReference type="ARBA" id="ARBA00023163"/>
    </source>
</evidence>
<sequence>MKNRYEDYISAYGLKAANADELMREIDVQVGSLGFDTWWFSLLVPSPVTLPRLYLRGNFPEEWASRNARGWQPGRNPILRRAHYACLPIAWASEDQSTDREFWSVLTQRGNRYGWSKPTRIYAHASSVLTLARGDKPLSYTELREKGPALMWLSYSVQQSMCAELEDELRVADGFGLTPREREVMLWTAEGKTSSEISSILNIAETTVIFHITNAVKKTNSVNRAQAAAKVALWGLF</sequence>
<name>A0A1X7FKE6_TRICW</name>
<dbReference type="AlphaFoldDB" id="A0A1X7FKE6"/>
<evidence type="ECO:0000256" key="2">
    <source>
        <dbReference type="ARBA" id="ARBA00023125"/>
    </source>
</evidence>
<dbReference type="GeneID" id="95549854"/>
<dbReference type="SUPFAM" id="SSF46894">
    <property type="entry name" value="C-terminal effector domain of the bipartite response regulators"/>
    <property type="match status" value="1"/>
</dbReference>
<accession>A0A1X7FKE6</accession>
<reference evidence="6" key="1">
    <citation type="submission" date="2017-04" db="EMBL/GenBank/DDBJ databases">
        <authorList>
            <person name="Varghese N."/>
            <person name="Submissions S."/>
        </authorList>
    </citation>
    <scope>NUCLEOTIDE SEQUENCE [LARGE SCALE GENOMIC DNA]</scope>
    <source>
        <strain evidence="6">Ballard 720</strain>
    </source>
</reference>
<evidence type="ECO:0000259" key="4">
    <source>
        <dbReference type="PROSITE" id="PS50043"/>
    </source>
</evidence>
<proteinExistence type="predicted"/>
<dbReference type="GO" id="GO:0006355">
    <property type="term" value="P:regulation of DNA-templated transcription"/>
    <property type="evidence" value="ECO:0007669"/>
    <property type="project" value="InterPro"/>
</dbReference>